<sequence length="320" mass="37588">MKKILFIAPDYYGFNEVVYDGLKKYSNAKVTHVVSAYTQRYKYKHIGERIQNLFMKTFLGRNLKDERQYGELKEVVRNSDFFDQIIINRPDVLSTDDLIRLKSKTNMLKAFFWDSIEKIPSQRDSIAYFDKCFSFDSLDCEKYGFEKNTNFFFAPTMPNQDIIYDVLFLGTQDGRIDKLVKILEHLNRIGYHSRAFLYNHYSNGESEYPKSPFITITNKLIPFSQSYKISSQSRILLDLAQDNQAGLSFRPFEALGLQKKMITDNPNILNYDFYSPENICLIDPENIKISEDFFSKPYKPLDTAILGKYSLEHWIHNIIK</sequence>
<organism evidence="1 2">
    <name type="scientific">Riemerella anatipestifer</name>
    <name type="common">Moraxella anatipestifer</name>
    <dbReference type="NCBI Taxonomy" id="34085"/>
    <lineage>
        <taxon>Bacteria</taxon>
        <taxon>Pseudomonadati</taxon>
        <taxon>Bacteroidota</taxon>
        <taxon>Flavobacteriia</taxon>
        <taxon>Flavobacteriales</taxon>
        <taxon>Weeksellaceae</taxon>
        <taxon>Riemerella</taxon>
    </lineage>
</organism>
<accession>A0A1S7DRU0</accession>
<dbReference type="AlphaFoldDB" id="A0A1S7DRU0"/>
<evidence type="ECO:0008006" key="3">
    <source>
        <dbReference type="Google" id="ProtNLM"/>
    </source>
</evidence>
<gene>
    <name evidence="1" type="ORF">AB406_0878</name>
</gene>
<evidence type="ECO:0000313" key="2">
    <source>
        <dbReference type="Proteomes" id="UP000189883"/>
    </source>
</evidence>
<protein>
    <recommendedName>
        <fullName evidence="3">Lipopolysaccharide core biosynthesis protein rfaS</fullName>
    </recommendedName>
</protein>
<reference evidence="1 2" key="1">
    <citation type="submission" date="2015-06" db="EMBL/GenBank/DDBJ databases">
        <title>R. anatipestifer strain HXb2 is the most virulent strain so far, and the genome sequence would help us uncover the pathogenesis.</title>
        <authorList>
            <person name="Hu Q."/>
            <person name="Qi J."/>
            <person name="Bo H."/>
            <person name="Liu G."/>
            <person name="Tao M."/>
            <person name="Ding Y."/>
            <person name="Xue Y."/>
        </authorList>
    </citation>
    <scope>NUCLEOTIDE SEQUENCE [LARGE SCALE GENOMIC DNA]</scope>
    <source>
        <strain evidence="1 2">HXb2</strain>
    </source>
</reference>
<dbReference type="RefSeq" id="WP_079207098.1">
    <property type="nucleotide sequence ID" value="NZ_CP011859.1"/>
</dbReference>
<dbReference type="EMBL" id="CP011859">
    <property type="protein sequence ID" value="AQY21832.1"/>
    <property type="molecule type" value="Genomic_DNA"/>
</dbReference>
<evidence type="ECO:0000313" key="1">
    <source>
        <dbReference type="EMBL" id="AQY21832.1"/>
    </source>
</evidence>
<dbReference type="Proteomes" id="UP000189883">
    <property type="component" value="Chromosome"/>
</dbReference>
<name>A0A1S7DRU0_RIEAN</name>
<proteinExistence type="predicted"/>